<keyword evidence="2" id="KW-0472">Membrane</keyword>
<dbReference type="Proteomes" id="UP001189429">
    <property type="component" value="Unassembled WGS sequence"/>
</dbReference>
<reference evidence="3" key="1">
    <citation type="submission" date="2023-10" db="EMBL/GenBank/DDBJ databases">
        <authorList>
            <person name="Chen Y."/>
            <person name="Shah S."/>
            <person name="Dougan E. K."/>
            <person name="Thang M."/>
            <person name="Chan C."/>
        </authorList>
    </citation>
    <scope>NUCLEOTIDE SEQUENCE [LARGE SCALE GENOMIC DNA]</scope>
</reference>
<dbReference type="EMBL" id="CAUYUJ010014944">
    <property type="protein sequence ID" value="CAK0847936.1"/>
    <property type="molecule type" value="Genomic_DNA"/>
</dbReference>
<evidence type="ECO:0000313" key="4">
    <source>
        <dbReference type="Proteomes" id="UP001189429"/>
    </source>
</evidence>
<evidence type="ECO:0000313" key="3">
    <source>
        <dbReference type="EMBL" id="CAK0847936.1"/>
    </source>
</evidence>
<evidence type="ECO:0000256" key="2">
    <source>
        <dbReference type="SAM" id="Phobius"/>
    </source>
</evidence>
<feature type="region of interest" description="Disordered" evidence="1">
    <location>
        <begin position="1"/>
        <end position="71"/>
    </location>
</feature>
<feature type="compositionally biased region" description="Basic residues" evidence="1">
    <location>
        <begin position="49"/>
        <end position="65"/>
    </location>
</feature>
<comment type="caution">
    <text evidence="3">The sequence shown here is derived from an EMBL/GenBank/DDBJ whole genome shotgun (WGS) entry which is preliminary data.</text>
</comment>
<accession>A0ABN9TPA8</accession>
<organism evidence="3 4">
    <name type="scientific">Prorocentrum cordatum</name>
    <dbReference type="NCBI Taxonomy" id="2364126"/>
    <lineage>
        <taxon>Eukaryota</taxon>
        <taxon>Sar</taxon>
        <taxon>Alveolata</taxon>
        <taxon>Dinophyceae</taxon>
        <taxon>Prorocentrales</taxon>
        <taxon>Prorocentraceae</taxon>
        <taxon>Prorocentrum</taxon>
    </lineage>
</organism>
<evidence type="ECO:0000256" key="1">
    <source>
        <dbReference type="SAM" id="MobiDB-lite"/>
    </source>
</evidence>
<keyword evidence="2" id="KW-1133">Transmembrane helix</keyword>
<keyword evidence="2" id="KW-0812">Transmembrane</keyword>
<name>A0ABN9TPA8_9DINO</name>
<keyword evidence="4" id="KW-1185">Reference proteome</keyword>
<feature type="transmembrane region" description="Helical" evidence="2">
    <location>
        <begin position="116"/>
        <end position="149"/>
    </location>
</feature>
<feature type="compositionally biased region" description="Basic and acidic residues" evidence="1">
    <location>
        <begin position="38"/>
        <end position="47"/>
    </location>
</feature>
<proteinExistence type="predicted"/>
<protein>
    <submittedName>
        <fullName evidence="3">Uncharacterized protein</fullName>
    </submittedName>
</protein>
<sequence>MANHGRPLRLEETPMQPNVWPKSGQAIGPWAPPAAVEPLERGREGMGRGKARKAMTSLRKTKRKPTGNAREELSATPLIARRSARNAGMWRWANFPPPLPWVGRGRREDGEVLLVLLLLLLLLLLLVLLVLLVLVLLLLVLVLVLLLFFSFPYLW</sequence>
<gene>
    <name evidence="3" type="ORF">PCOR1329_LOCUS41012</name>
</gene>